<name>A0A397JGX4_9GLOM</name>
<dbReference type="AlphaFoldDB" id="A0A397JGX4"/>
<feature type="compositionally biased region" description="Low complexity" evidence="1">
    <location>
        <begin position="13"/>
        <end position="67"/>
    </location>
</feature>
<keyword evidence="3" id="KW-1185">Reference proteome</keyword>
<gene>
    <name evidence="2" type="ORF">Glove_69g46</name>
</gene>
<feature type="region of interest" description="Disordered" evidence="1">
    <location>
        <begin position="1"/>
        <end position="94"/>
    </location>
</feature>
<evidence type="ECO:0000313" key="2">
    <source>
        <dbReference type="EMBL" id="RHZ85216.1"/>
    </source>
</evidence>
<dbReference type="Proteomes" id="UP000266861">
    <property type="component" value="Unassembled WGS sequence"/>
</dbReference>
<proteinExistence type="predicted"/>
<comment type="caution">
    <text evidence="2">The sequence shown here is derived from an EMBL/GenBank/DDBJ whole genome shotgun (WGS) entry which is preliminary data.</text>
</comment>
<sequence length="106" mass="11391">MRLGSARFMRSFTPTASTTTASTTTVSTTTASTTTASTTTASTPTESTPTESTPTASTPTASTQSASFPIFKRKSQSSSLLDEANKKKQTTVRPMYNHHLGTKFWW</sequence>
<dbReference type="EMBL" id="PQFF01000066">
    <property type="protein sequence ID" value="RHZ85216.1"/>
    <property type="molecule type" value="Genomic_DNA"/>
</dbReference>
<reference evidence="2 3" key="1">
    <citation type="submission" date="2018-08" db="EMBL/GenBank/DDBJ databases">
        <title>Genome and evolution of the arbuscular mycorrhizal fungus Diversispora epigaea (formerly Glomus versiforme) and its bacterial endosymbionts.</title>
        <authorList>
            <person name="Sun X."/>
            <person name="Fei Z."/>
            <person name="Harrison M."/>
        </authorList>
    </citation>
    <scope>NUCLEOTIDE SEQUENCE [LARGE SCALE GENOMIC DNA]</scope>
    <source>
        <strain evidence="2 3">IT104</strain>
    </source>
</reference>
<organism evidence="2 3">
    <name type="scientific">Diversispora epigaea</name>
    <dbReference type="NCBI Taxonomy" id="1348612"/>
    <lineage>
        <taxon>Eukaryota</taxon>
        <taxon>Fungi</taxon>
        <taxon>Fungi incertae sedis</taxon>
        <taxon>Mucoromycota</taxon>
        <taxon>Glomeromycotina</taxon>
        <taxon>Glomeromycetes</taxon>
        <taxon>Diversisporales</taxon>
        <taxon>Diversisporaceae</taxon>
        <taxon>Diversispora</taxon>
    </lineage>
</organism>
<protein>
    <submittedName>
        <fullName evidence="2">Uncharacterized protein</fullName>
    </submittedName>
</protein>
<evidence type="ECO:0000313" key="3">
    <source>
        <dbReference type="Proteomes" id="UP000266861"/>
    </source>
</evidence>
<accession>A0A397JGX4</accession>
<evidence type="ECO:0000256" key="1">
    <source>
        <dbReference type="SAM" id="MobiDB-lite"/>
    </source>
</evidence>